<dbReference type="RefSeq" id="WP_044219312.1">
    <property type="nucleotide sequence ID" value="NZ_JRYR02000001.1"/>
</dbReference>
<reference evidence="1 2" key="1">
    <citation type="journal article" date="2012" name="Int. J. Syst. Evol. Microbiol.">
        <title>Flammeovirga pacifica sp. nov., isolated from deep-sea sediment.</title>
        <authorList>
            <person name="Xu H."/>
            <person name="Fu Y."/>
            <person name="Yang N."/>
            <person name="Ding Z."/>
            <person name="Lai Q."/>
            <person name="Zeng R."/>
        </authorList>
    </citation>
    <scope>NUCLEOTIDE SEQUENCE [LARGE SCALE GENOMIC DNA]</scope>
    <source>
        <strain evidence="2">DSM 24597 / LMG 26175 / WPAGA1</strain>
    </source>
</reference>
<sequence>MKILLILLSLQSFFDSCKLVLEVDNFIRQNIYRDFNENFDLEICNDKKHLKLNYPSKTIKINYERFNLNNNETNRIYYSFQNVTTNRKNSDYIVFYSKKENNTLMLEVFKKRAEYLNLYNPLSLYETIRRYNIGICYLLFFNQNNCIIRIITEPIGYD</sequence>
<dbReference type="EMBL" id="JRYR02000001">
    <property type="protein sequence ID" value="OHX65803.1"/>
    <property type="molecule type" value="Genomic_DNA"/>
</dbReference>
<accession>A0A1S1YXZ3</accession>
<organism evidence="1 2">
    <name type="scientific">Flammeovirga pacifica</name>
    <dbReference type="NCBI Taxonomy" id="915059"/>
    <lineage>
        <taxon>Bacteria</taxon>
        <taxon>Pseudomonadati</taxon>
        <taxon>Bacteroidota</taxon>
        <taxon>Cytophagia</taxon>
        <taxon>Cytophagales</taxon>
        <taxon>Flammeovirgaceae</taxon>
        <taxon>Flammeovirga</taxon>
    </lineage>
</organism>
<name>A0A1S1YXZ3_FLAPC</name>
<dbReference type="Proteomes" id="UP000179797">
    <property type="component" value="Unassembled WGS sequence"/>
</dbReference>
<dbReference type="AlphaFoldDB" id="A0A1S1YXZ3"/>
<comment type="caution">
    <text evidence="1">The sequence shown here is derived from an EMBL/GenBank/DDBJ whole genome shotgun (WGS) entry which is preliminary data.</text>
</comment>
<protein>
    <submittedName>
        <fullName evidence="1">Uncharacterized protein</fullName>
    </submittedName>
</protein>
<evidence type="ECO:0000313" key="2">
    <source>
        <dbReference type="Proteomes" id="UP000179797"/>
    </source>
</evidence>
<proteinExistence type="predicted"/>
<gene>
    <name evidence="1" type="ORF">NH26_05280</name>
</gene>
<evidence type="ECO:0000313" key="1">
    <source>
        <dbReference type="EMBL" id="OHX65803.1"/>
    </source>
</evidence>
<keyword evidence="2" id="KW-1185">Reference proteome</keyword>